<accession>A0ABR9HD18</accession>
<gene>
    <name evidence="1" type="ORF">H4W79_001149</name>
</gene>
<reference evidence="1 2" key="1">
    <citation type="submission" date="2020-10" db="EMBL/GenBank/DDBJ databases">
        <title>Sequencing the genomes of 1000 actinobacteria strains.</title>
        <authorList>
            <person name="Klenk H.-P."/>
        </authorList>
    </citation>
    <scope>NUCLEOTIDE SEQUENCE [LARGE SCALE GENOMIC DNA]</scope>
    <source>
        <strain evidence="1 2">DSM 45157</strain>
    </source>
</reference>
<evidence type="ECO:0000313" key="1">
    <source>
        <dbReference type="EMBL" id="MBE1456935.1"/>
    </source>
</evidence>
<proteinExistence type="predicted"/>
<name>A0ABR9HD18_9ACTN</name>
<sequence>MSAGLMSQVCIALPSVAEFAPARVLVEHAPLP</sequence>
<dbReference type="Proteomes" id="UP000598217">
    <property type="component" value="Unassembled WGS sequence"/>
</dbReference>
<keyword evidence="2" id="KW-1185">Reference proteome</keyword>
<protein>
    <submittedName>
        <fullName evidence="1">Uncharacterized protein</fullName>
    </submittedName>
</protein>
<dbReference type="EMBL" id="JADBDY010000001">
    <property type="protein sequence ID" value="MBE1456935.1"/>
    <property type="molecule type" value="Genomic_DNA"/>
</dbReference>
<organism evidence="1 2">
    <name type="scientific">Nocardiopsis terrae</name>
    <dbReference type="NCBI Taxonomy" id="372655"/>
    <lineage>
        <taxon>Bacteria</taxon>
        <taxon>Bacillati</taxon>
        <taxon>Actinomycetota</taxon>
        <taxon>Actinomycetes</taxon>
        <taxon>Streptosporangiales</taxon>
        <taxon>Nocardiopsidaceae</taxon>
        <taxon>Nocardiopsis</taxon>
    </lineage>
</organism>
<evidence type="ECO:0000313" key="2">
    <source>
        <dbReference type="Proteomes" id="UP000598217"/>
    </source>
</evidence>
<comment type="caution">
    <text evidence="1">The sequence shown here is derived from an EMBL/GenBank/DDBJ whole genome shotgun (WGS) entry which is preliminary data.</text>
</comment>